<dbReference type="GO" id="GO:0016788">
    <property type="term" value="F:hydrolase activity, acting on ester bonds"/>
    <property type="evidence" value="ECO:0007669"/>
    <property type="project" value="InterPro"/>
</dbReference>
<feature type="domain" description="Pseudouridine synthase RsuA/RluA-like" evidence="3">
    <location>
        <begin position="303"/>
        <end position="491"/>
    </location>
</feature>
<keyword evidence="1" id="KW-0378">Hydrolase</keyword>
<comment type="caution">
    <text evidence="4">The sequence shown here is derived from an EMBL/GenBank/DDBJ whole genome shotgun (WGS) entry which is preliminary data.</text>
</comment>
<dbReference type="InterPro" id="IPR006145">
    <property type="entry name" value="PsdUridine_synth_RsuA/RluA"/>
</dbReference>
<reference evidence="4" key="1">
    <citation type="submission" date="2021-06" db="EMBL/GenBank/DDBJ databases">
        <authorList>
            <person name="Kallberg Y."/>
            <person name="Tangrot J."/>
            <person name="Rosling A."/>
        </authorList>
    </citation>
    <scope>NUCLEOTIDE SEQUENCE</scope>
    <source>
        <strain evidence="4">BR232B</strain>
    </source>
</reference>
<evidence type="ECO:0000313" key="4">
    <source>
        <dbReference type="EMBL" id="CAG8526677.1"/>
    </source>
</evidence>
<sequence>MIVTSLLVKCILLSIVSFAVKGEETPRIWNYYERVIKVVLSSTDYSDVMADPYFSYLAEQGILLSNSHAIWRPSQPNYIAMIHGNKGGVSPLTVLIKMQLFNTDSDVDGPSLPERLEERNITWKAYMENYPGDGFTDSHDEQNLYYRKHNPFISMTNIRENPDMVAKIVNADQLKTDMENGDVPEYCFYVPNIKHSGHETNVTYTSNYIRYALMPILQPILTSSRTLLIITYDEPASLIEIATINHIFTLLIGPNVLRPRIHEDASYYNHYSLLVNIEDNWNLTRLGTEHERDASIIDPNLFGLLVLAFDPETANILANSLRNDQWKKWYRALVRLPTDMSQLPRQSLYLQGTMIAPAGRLAKSGRLHSWITRSPATIQPYKIQSPEQVDSNTTTIDSPTMEDKDTMSPLTLLSPLHLTHLTFHHNKLPHSLHSTSLANSLFAHSVPPRYPSSKPSSTSFYLDSIYPTSQTVLYNLLLHTGRTHQIRVHLAEAGFPIVGDYVYENLRRRNAYDPDAELALQSCRIKFPMPGVDGEWVDVKAEIPKDWDKWMVE</sequence>
<proteinExistence type="predicted"/>
<dbReference type="PANTHER" id="PTHR31956:SF8">
    <property type="entry name" value="ACID PHOSPHATASE PHOA (AFU_ORTHOLOGUE AFUA_1G03570)"/>
    <property type="match status" value="1"/>
</dbReference>
<dbReference type="PANTHER" id="PTHR31956">
    <property type="entry name" value="NON-SPECIFIC PHOSPHOLIPASE C4-RELATED"/>
    <property type="match status" value="1"/>
</dbReference>
<evidence type="ECO:0000313" key="5">
    <source>
        <dbReference type="Proteomes" id="UP000789739"/>
    </source>
</evidence>
<feature type="signal peptide" evidence="2">
    <location>
        <begin position="1"/>
        <end position="22"/>
    </location>
</feature>
<dbReference type="Proteomes" id="UP000789739">
    <property type="component" value="Unassembled WGS sequence"/>
</dbReference>
<evidence type="ECO:0000259" key="3">
    <source>
        <dbReference type="Pfam" id="PF00849"/>
    </source>
</evidence>
<feature type="chain" id="PRO_5040299629" evidence="2">
    <location>
        <begin position="23"/>
        <end position="553"/>
    </location>
</feature>
<keyword evidence="5" id="KW-1185">Reference proteome</keyword>
<gene>
    <name evidence="4" type="ORF">PBRASI_LOCUS3903</name>
</gene>
<dbReference type="EMBL" id="CAJVPI010000373">
    <property type="protein sequence ID" value="CAG8526677.1"/>
    <property type="molecule type" value="Genomic_DNA"/>
</dbReference>
<dbReference type="AlphaFoldDB" id="A0A9N9ADN1"/>
<dbReference type="InterPro" id="IPR007312">
    <property type="entry name" value="Phosphoesterase"/>
</dbReference>
<dbReference type="GO" id="GO:0001522">
    <property type="term" value="P:pseudouridine synthesis"/>
    <property type="evidence" value="ECO:0007669"/>
    <property type="project" value="InterPro"/>
</dbReference>
<dbReference type="InterPro" id="IPR020103">
    <property type="entry name" value="PsdUridine_synth_cat_dom_sf"/>
</dbReference>
<dbReference type="Pfam" id="PF04185">
    <property type="entry name" value="Phosphoesterase"/>
    <property type="match status" value="1"/>
</dbReference>
<evidence type="ECO:0000256" key="1">
    <source>
        <dbReference type="ARBA" id="ARBA00022801"/>
    </source>
</evidence>
<dbReference type="OrthoDB" id="5135119at2759"/>
<accession>A0A9N9ADN1</accession>
<dbReference type="Pfam" id="PF00849">
    <property type="entry name" value="PseudoU_synth_2"/>
    <property type="match status" value="1"/>
</dbReference>
<keyword evidence="2" id="KW-0732">Signal</keyword>
<dbReference type="Gene3D" id="3.30.2350.10">
    <property type="entry name" value="Pseudouridine synthase"/>
    <property type="match status" value="1"/>
</dbReference>
<organism evidence="4 5">
    <name type="scientific">Paraglomus brasilianum</name>
    <dbReference type="NCBI Taxonomy" id="144538"/>
    <lineage>
        <taxon>Eukaryota</taxon>
        <taxon>Fungi</taxon>
        <taxon>Fungi incertae sedis</taxon>
        <taxon>Mucoromycota</taxon>
        <taxon>Glomeromycotina</taxon>
        <taxon>Glomeromycetes</taxon>
        <taxon>Paraglomerales</taxon>
        <taxon>Paraglomeraceae</taxon>
        <taxon>Paraglomus</taxon>
    </lineage>
</organism>
<dbReference type="Gene3D" id="3.40.720.10">
    <property type="entry name" value="Alkaline Phosphatase, subunit A"/>
    <property type="match status" value="1"/>
</dbReference>
<name>A0A9N9ADN1_9GLOM</name>
<dbReference type="SUPFAM" id="SSF55120">
    <property type="entry name" value="Pseudouridine synthase"/>
    <property type="match status" value="1"/>
</dbReference>
<protein>
    <submittedName>
        <fullName evidence="4">10741_t:CDS:1</fullName>
    </submittedName>
</protein>
<dbReference type="GO" id="GO:0009982">
    <property type="term" value="F:pseudouridine synthase activity"/>
    <property type="evidence" value="ECO:0007669"/>
    <property type="project" value="InterPro"/>
</dbReference>
<dbReference type="InterPro" id="IPR017850">
    <property type="entry name" value="Alkaline_phosphatase_core_sf"/>
</dbReference>
<dbReference type="GO" id="GO:0003723">
    <property type="term" value="F:RNA binding"/>
    <property type="evidence" value="ECO:0007669"/>
    <property type="project" value="InterPro"/>
</dbReference>
<dbReference type="GO" id="GO:0009395">
    <property type="term" value="P:phospholipid catabolic process"/>
    <property type="evidence" value="ECO:0007669"/>
    <property type="project" value="TreeGrafter"/>
</dbReference>
<evidence type="ECO:0000256" key="2">
    <source>
        <dbReference type="SAM" id="SignalP"/>
    </source>
</evidence>